<gene>
    <name evidence="8" type="ORF">IMG5_000710</name>
</gene>
<dbReference type="PANTHER" id="PTHR46726">
    <property type="entry name" value="TWO PORE CHANNEL 3"/>
    <property type="match status" value="1"/>
</dbReference>
<proteinExistence type="predicted"/>
<dbReference type="OrthoDB" id="295175at2759"/>
<protein>
    <recommendedName>
        <fullName evidence="7">Ion transport domain-containing protein</fullName>
    </recommendedName>
</protein>
<feature type="coiled-coil region" evidence="5">
    <location>
        <begin position="803"/>
        <end position="830"/>
    </location>
</feature>
<reference evidence="8 9" key="1">
    <citation type="submission" date="2011-07" db="EMBL/GenBank/DDBJ databases">
        <authorList>
            <person name="Coyne R."/>
            <person name="Brami D."/>
            <person name="Johnson J."/>
            <person name="Hostetler J."/>
            <person name="Hannick L."/>
            <person name="Clark T."/>
            <person name="Cassidy-Hanley D."/>
            <person name="Inman J."/>
        </authorList>
    </citation>
    <scope>NUCLEOTIDE SEQUENCE [LARGE SCALE GENOMIC DNA]</scope>
    <source>
        <strain evidence="8 9">G5</strain>
    </source>
</reference>
<dbReference type="Proteomes" id="UP000008983">
    <property type="component" value="Unassembled WGS sequence"/>
</dbReference>
<accession>G0QIV8</accession>
<dbReference type="STRING" id="857967.G0QIV8"/>
<feature type="transmembrane region" description="Helical" evidence="6">
    <location>
        <begin position="539"/>
        <end position="561"/>
    </location>
</feature>
<evidence type="ECO:0000313" key="9">
    <source>
        <dbReference type="Proteomes" id="UP000008983"/>
    </source>
</evidence>
<evidence type="ECO:0000256" key="3">
    <source>
        <dbReference type="ARBA" id="ARBA00022989"/>
    </source>
</evidence>
<evidence type="ECO:0000256" key="4">
    <source>
        <dbReference type="ARBA" id="ARBA00023136"/>
    </source>
</evidence>
<dbReference type="eggNOG" id="KOG2301">
    <property type="taxonomic scope" value="Eukaryota"/>
</dbReference>
<keyword evidence="5" id="KW-0175">Coiled coil</keyword>
<feature type="transmembrane region" description="Helical" evidence="6">
    <location>
        <begin position="677"/>
        <end position="702"/>
    </location>
</feature>
<evidence type="ECO:0000313" key="8">
    <source>
        <dbReference type="EMBL" id="EGR34843.1"/>
    </source>
</evidence>
<feature type="transmembrane region" description="Helical" evidence="6">
    <location>
        <begin position="198"/>
        <end position="222"/>
    </location>
</feature>
<dbReference type="InterPro" id="IPR005821">
    <property type="entry name" value="Ion_trans_dom"/>
</dbReference>
<evidence type="ECO:0000256" key="1">
    <source>
        <dbReference type="ARBA" id="ARBA00004141"/>
    </source>
</evidence>
<feature type="coiled-coil region" evidence="5">
    <location>
        <begin position="938"/>
        <end position="992"/>
    </location>
</feature>
<dbReference type="GO" id="GO:0016020">
    <property type="term" value="C:membrane"/>
    <property type="evidence" value="ECO:0007669"/>
    <property type="project" value="UniProtKB-SubCell"/>
</dbReference>
<comment type="subcellular location">
    <subcellularLocation>
        <location evidence="1">Membrane</location>
        <topology evidence="1">Multi-pass membrane protein</topology>
    </subcellularLocation>
</comment>
<feature type="transmembrane region" description="Helical" evidence="6">
    <location>
        <begin position="573"/>
        <end position="596"/>
    </location>
</feature>
<name>G0QIV8_ICHMU</name>
<feature type="transmembrane region" description="Helical" evidence="6">
    <location>
        <begin position="739"/>
        <end position="759"/>
    </location>
</feature>
<dbReference type="RefSeq" id="XP_004040147.1">
    <property type="nucleotide sequence ID" value="XM_004040099.1"/>
</dbReference>
<evidence type="ECO:0000256" key="6">
    <source>
        <dbReference type="SAM" id="Phobius"/>
    </source>
</evidence>
<dbReference type="EMBL" id="GL983042">
    <property type="protein sequence ID" value="EGR34843.1"/>
    <property type="molecule type" value="Genomic_DNA"/>
</dbReference>
<feature type="transmembrane region" description="Helical" evidence="6">
    <location>
        <begin position="169"/>
        <end position="186"/>
    </location>
</feature>
<dbReference type="InterPro" id="IPR027359">
    <property type="entry name" value="Volt_channel_dom_sf"/>
</dbReference>
<feature type="transmembrane region" description="Helical" evidence="6">
    <location>
        <begin position="771"/>
        <end position="794"/>
    </location>
</feature>
<feature type="transmembrane region" description="Helical" evidence="6">
    <location>
        <begin position="371"/>
        <end position="394"/>
    </location>
</feature>
<dbReference type="GO" id="GO:0005216">
    <property type="term" value="F:monoatomic ion channel activity"/>
    <property type="evidence" value="ECO:0007669"/>
    <property type="project" value="InterPro"/>
</dbReference>
<dbReference type="PANTHER" id="PTHR46726:SF1">
    <property type="entry name" value="TWO-PORE CALCIUM CHANNEL 3"/>
    <property type="match status" value="1"/>
</dbReference>
<dbReference type="Pfam" id="PF00520">
    <property type="entry name" value="Ion_trans"/>
    <property type="match status" value="2"/>
</dbReference>
<keyword evidence="2 6" id="KW-0812">Transmembrane</keyword>
<dbReference type="Gene3D" id="1.10.287.70">
    <property type="match status" value="2"/>
</dbReference>
<keyword evidence="3 6" id="KW-1133">Transmembrane helix</keyword>
<dbReference type="Gene3D" id="1.20.120.350">
    <property type="entry name" value="Voltage-gated potassium channels. Chain C"/>
    <property type="match status" value="1"/>
</dbReference>
<evidence type="ECO:0000256" key="2">
    <source>
        <dbReference type="ARBA" id="ARBA00022692"/>
    </source>
</evidence>
<organism evidence="8 9">
    <name type="scientific">Ichthyophthirius multifiliis</name>
    <name type="common">White spot disease agent</name>
    <name type="synonym">Ich</name>
    <dbReference type="NCBI Taxonomy" id="5932"/>
    <lineage>
        <taxon>Eukaryota</taxon>
        <taxon>Sar</taxon>
        <taxon>Alveolata</taxon>
        <taxon>Ciliophora</taxon>
        <taxon>Intramacronucleata</taxon>
        <taxon>Oligohymenophorea</taxon>
        <taxon>Hymenostomatida</taxon>
        <taxon>Ophryoglenina</taxon>
        <taxon>Ichthyophthirius</taxon>
    </lineage>
</organism>
<keyword evidence="4 6" id="KW-0472">Membrane</keyword>
<feature type="domain" description="Ion transport" evidence="7">
    <location>
        <begin position="539"/>
        <end position="801"/>
    </location>
</feature>
<feature type="transmembrane region" description="Helical" evidence="6">
    <location>
        <begin position="653"/>
        <end position="670"/>
    </location>
</feature>
<feature type="transmembrane region" description="Helical" evidence="6">
    <location>
        <begin position="608"/>
        <end position="625"/>
    </location>
</feature>
<sequence>MSQILKNSQQYIQSQNVQFQKNIPLNQFLKQFSNNFNQNNQKGFLLSLLENYNIFKKRNIKKKKSIEIRQRRQGISIPNYTETQQQEIIQQIKSQQQNQQTKVEKNIIILMDLVSKLSQDKLIEKSQRHFKDALLYRSVRNDLDNANNFYQKFTLFIYKIQNSSIWNDLLLFMSWVYIILSFFQPVNRIDKSLNKELFTILYSIETFIISLQLIDFSMEIFQRLSQLNQNKNIINLIFSKQKTLFRSIFFFLLFSDYLQYSFSYPINTLRFARIIRPLQIIVYSKPLRRNFQGIIKSAKNLLIIFIFYFIFIAFWAYVGYNTIGEIDQYVDKYSIDYQNIWKTVNILYVVSTFDQLPDILIPLVIQSKFYLLYYIPYILIFLLLFLPIPTAVVYDGFRQHRLNLFICIQKIYKKKYIFCLIIADRIKRRIALLACFQCLVNNNMQELYIEQEQFIKFFTKIYQEVEEYEEAKIISIKLWNYINQERQNKINIDQFFNVIDIIEQQKEFSLSKIKPFKQWIKFRNYILKKFNLQIYVENLYFEIFIFIITLISCSLAIISIFTQKQQTLIVFDIIDNIILVIFIIEIIFKIIIYGIYKYMDNGWNRLHIILSIIQIINVITIYAALDFDFFKQFAAITLVKITKIQRVFRILKTFRTIKIIQFLFAGLDIIEKVHQMFYKIVICIPIVLKLSVIIFILFYIYASLGVEIFTTLPPVKFRQFGKYGFSMCNPYYADFNNFLGANLILLQICIAATWSNVVFDYAYKFDNMIQSIIFFNSFYFIAIFILSLIGGIIWEVFNVVERISNYLQIIEEQQEILENLEKQQLLLENINFETDYNKYIDVVYNIAQLEKRNYNFLKQETIIIKANGKIQNLDRNDDEEDDIEDFEKSDQEVLIRKSSDKIIIIQDTTNSQILNSNQSETPKVKIQIKIKLISNILFKNKQNNLKSLQRIKEQQIKKLNKKKLFEYFQKNLQKLENKNKQMFQKKINLDNTNTILNLSILQSADLQKIKNMEYRYFKKVYGQKFNQMTDANLKILWNQQSKILFHFDNICKYDYVPMTQFIQVFLTLEMQISALIMNKFTSFKFIFYDDVQNKWFTINFLNDQFCLQNIYEGPWDFYEELFQNKNEIIKHKNIYNYNQNNKYISQYINLFFRNSQRLSNNYFFNQLTPGKNPCDIIYIPFQNDNPQKVHEENIQILKNITKVDQFDYDLQNLICLKKGLIILHVFPTENHTQQINQQKEFLNFNMNQAFLEDKIFKQQQDNATLDQSGTYEFIKDLKNHIENYKNQIFKKISQFHLYCYSLQKSQYIKSMQI</sequence>
<feature type="domain" description="Ion transport" evidence="7">
    <location>
        <begin position="172"/>
        <end position="399"/>
    </location>
</feature>
<evidence type="ECO:0000259" key="7">
    <source>
        <dbReference type="Pfam" id="PF00520"/>
    </source>
</evidence>
<dbReference type="GeneID" id="14911028"/>
<feature type="transmembrane region" description="Helical" evidence="6">
    <location>
        <begin position="301"/>
        <end position="323"/>
    </location>
</feature>
<feature type="transmembrane region" description="Helical" evidence="6">
    <location>
        <begin position="243"/>
        <end position="260"/>
    </location>
</feature>
<evidence type="ECO:0000256" key="5">
    <source>
        <dbReference type="SAM" id="Coils"/>
    </source>
</evidence>
<dbReference type="InParanoid" id="G0QIV8"/>
<dbReference type="OMA" id="TNIVEHY"/>
<keyword evidence="9" id="KW-1185">Reference proteome</keyword>